<keyword evidence="2" id="KW-0732">Signal</keyword>
<evidence type="ECO:0000313" key="3">
    <source>
        <dbReference type="EMBL" id="KAJ7751802.1"/>
    </source>
</evidence>
<accession>A0AAD7IZD0</accession>
<sequence>MHFLPHTSAVALALSVTLGGAIPVPQYSERALPPIHISSVSVYARAPQVATIRQFARDDGSNACIDGVLDWVLATATGPDASSNTTSASGANPTELLFVDACIDEVIVSKLADVFNNTVTTAPPAASAPLTSSSGIPTPSSDPSTSDPSASAPSSASDAAPSASSSATPGGNATTDGSDGANSTMSASPGANSTTDGTSDGNSTTSAASSANATDTDPSDDSSSRRRHVETPRAIHVDGSLDRLLAKIASKFSHKQ</sequence>
<dbReference type="Proteomes" id="UP001215280">
    <property type="component" value="Unassembled WGS sequence"/>
</dbReference>
<feature type="compositionally biased region" description="Polar residues" evidence="1">
    <location>
        <begin position="172"/>
        <end position="192"/>
    </location>
</feature>
<protein>
    <submittedName>
        <fullName evidence="3">Uncharacterized protein</fullName>
    </submittedName>
</protein>
<gene>
    <name evidence="3" type="ORF">DFH07DRAFT_774702</name>
</gene>
<dbReference type="AlphaFoldDB" id="A0AAD7IZD0"/>
<dbReference type="EMBL" id="JARJLG010000077">
    <property type="protein sequence ID" value="KAJ7751802.1"/>
    <property type="molecule type" value="Genomic_DNA"/>
</dbReference>
<feature type="signal peptide" evidence="2">
    <location>
        <begin position="1"/>
        <end position="21"/>
    </location>
</feature>
<evidence type="ECO:0000256" key="2">
    <source>
        <dbReference type="SAM" id="SignalP"/>
    </source>
</evidence>
<proteinExistence type="predicted"/>
<feature type="compositionally biased region" description="Low complexity" evidence="1">
    <location>
        <begin position="193"/>
        <end position="216"/>
    </location>
</feature>
<feature type="compositionally biased region" description="Low complexity" evidence="1">
    <location>
        <begin position="121"/>
        <end position="171"/>
    </location>
</feature>
<feature type="region of interest" description="Disordered" evidence="1">
    <location>
        <begin position="121"/>
        <end position="235"/>
    </location>
</feature>
<reference evidence="3" key="1">
    <citation type="submission" date="2023-03" db="EMBL/GenBank/DDBJ databases">
        <title>Massive genome expansion in bonnet fungi (Mycena s.s.) driven by repeated elements and novel gene families across ecological guilds.</title>
        <authorList>
            <consortium name="Lawrence Berkeley National Laboratory"/>
            <person name="Harder C.B."/>
            <person name="Miyauchi S."/>
            <person name="Viragh M."/>
            <person name="Kuo A."/>
            <person name="Thoen E."/>
            <person name="Andreopoulos B."/>
            <person name="Lu D."/>
            <person name="Skrede I."/>
            <person name="Drula E."/>
            <person name="Henrissat B."/>
            <person name="Morin E."/>
            <person name="Kohler A."/>
            <person name="Barry K."/>
            <person name="LaButti K."/>
            <person name="Morin E."/>
            <person name="Salamov A."/>
            <person name="Lipzen A."/>
            <person name="Mereny Z."/>
            <person name="Hegedus B."/>
            <person name="Baldrian P."/>
            <person name="Stursova M."/>
            <person name="Weitz H."/>
            <person name="Taylor A."/>
            <person name="Grigoriev I.V."/>
            <person name="Nagy L.G."/>
            <person name="Martin F."/>
            <person name="Kauserud H."/>
        </authorList>
    </citation>
    <scope>NUCLEOTIDE SEQUENCE</scope>
    <source>
        <strain evidence="3">CBHHK188m</strain>
    </source>
</reference>
<feature type="chain" id="PRO_5042052334" evidence="2">
    <location>
        <begin position="22"/>
        <end position="256"/>
    </location>
</feature>
<evidence type="ECO:0000313" key="4">
    <source>
        <dbReference type="Proteomes" id="UP001215280"/>
    </source>
</evidence>
<comment type="caution">
    <text evidence="3">The sequence shown here is derived from an EMBL/GenBank/DDBJ whole genome shotgun (WGS) entry which is preliminary data.</text>
</comment>
<keyword evidence="4" id="KW-1185">Reference proteome</keyword>
<evidence type="ECO:0000256" key="1">
    <source>
        <dbReference type="SAM" id="MobiDB-lite"/>
    </source>
</evidence>
<name>A0AAD7IZD0_9AGAR</name>
<organism evidence="3 4">
    <name type="scientific">Mycena maculata</name>
    <dbReference type="NCBI Taxonomy" id="230809"/>
    <lineage>
        <taxon>Eukaryota</taxon>
        <taxon>Fungi</taxon>
        <taxon>Dikarya</taxon>
        <taxon>Basidiomycota</taxon>
        <taxon>Agaricomycotina</taxon>
        <taxon>Agaricomycetes</taxon>
        <taxon>Agaricomycetidae</taxon>
        <taxon>Agaricales</taxon>
        <taxon>Marasmiineae</taxon>
        <taxon>Mycenaceae</taxon>
        <taxon>Mycena</taxon>
    </lineage>
</organism>